<dbReference type="Pfam" id="PF01764">
    <property type="entry name" value="Lipase_3"/>
    <property type="match status" value="1"/>
</dbReference>
<keyword evidence="4" id="KW-1185">Reference proteome</keyword>
<reference evidence="3 4" key="1">
    <citation type="submission" date="2022-07" db="EMBL/GenBank/DDBJ databases">
        <title>Methylomonas rivi sp. nov., Methylomonas rosea sp. nov., Methylomonas aureus sp. nov. and Methylomonas subterranea sp. nov., four novel methanotrophs isolated from a freshwater creek and the deep terrestrial subsurface.</title>
        <authorList>
            <person name="Abin C."/>
            <person name="Sankaranarayanan K."/>
            <person name="Garner C."/>
            <person name="Sindelar R."/>
            <person name="Kotary K."/>
            <person name="Garner R."/>
            <person name="Barclay S."/>
            <person name="Lawson P."/>
            <person name="Krumholz L."/>
        </authorList>
    </citation>
    <scope>NUCLEOTIDE SEQUENCE [LARGE SCALE GENOMIC DNA]</scope>
    <source>
        <strain evidence="3 4">WSC-6</strain>
    </source>
</reference>
<keyword evidence="1" id="KW-0732">Signal</keyword>
<dbReference type="SUPFAM" id="SSF53474">
    <property type="entry name" value="alpha/beta-Hydrolases"/>
    <property type="match status" value="1"/>
</dbReference>
<sequence>MKGLSIKCMAIVAMGAILGGGCTRAAEEFARQADLLHLRREIVDGSGFQHVVYSKPGNSANTLHVYIDGDGTPWIAGRPADDPTPRNPMMLRLMKLDPAPAVYLGRPCYHGMQSMGACPNRFWLSHRYGEAVVASLSAAIKQLLRQRNYRNIALFGHSGGGALAVLLASRLAETVAVVTVAANLDLEAWAVYTASDDLKGSLNPAALAPLAPSIRQYHFAGAEDDVVPPVLMANAARRLGSRLTVIENFDHACCWERLWTSILADAAE</sequence>
<name>A0ABT1U011_9GAMM</name>
<gene>
    <name evidence="3" type="ORF">NP596_01680</name>
</gene>
<dbReference type="RefSeq" id="WP_256613468.1">
    <property type="nucleotide sequence ID" value="NZ_JANIBK010000004.1"/>
</dbReference>
<evidence type="ECO:0000313" key="4">
    <source>
        <dbReference type="Proteomes" id="UP001524586"/>
    </source>
</evidence>
<dbReference type="EMBL" id="JANIBK010000004">
    <property type="protein sequence ID" value="MCQ8127152.1"/>
    <property type="molecule type" value="Genomic_DNA"/>
</dbReference>
<evidence type="ECO:0000256" key="1">
    <source>
        <dbReference type="SAM" id="SignalP"/>
    </source>
</evidence>
<evidence type="ECO:0000313" key="3">
    <source>
        <dbReference type="EMBL" id="MCQ8127152.1"/>
    </source>
</evidence>
<comment type="caution">
    <text evidence="3">The sequence shown here is derived from an EMBL/GenBank/DDBJ whole genome shotgun (WGS) entry which is preliminary data.</text>
</comment>
<dbReference type="PROSITE" id="PS51257">
    <property type="entry name" value="PROKAR_LIPOPROTEIN"/>
    <property type="match status" value="1"/>
</dbReference>
<evidence type="ECO:0000259" key="2">
    <source>
        <dbReference type="Pfam" id="PF01764"/>
    </source>
</evidence>
<organism evidence="3 4">
    <name type="scientific">Methylomonas rivi</name>
    <dbReference type="NCBI Taxonomy" id="2952226"/>
    <lineage>
        <taxon>Bacteria</taxon>
        <taxon>Pseudomonadati</taxon>
        <taxon>Pseudomonadota</taxon>
        <taxon>Gammaproteobacteria</taxon>
        <taxon>Methylococcales</taxon>
        <taxon>Methylococcaceae</taxon>
        <taxon>Methylomonas</taxon>
    </lineage>
</organism>
<dbReference type="Gene3D" id="3.40.50.1820">
    <property type="entry name" value="alpha/beta hydrolase"/>
    <property type="match status" value="1"/>
</dbReference>
<feature type="domain" description="Fungal lipase-type" evidence="2">
    <location>
        <begin position="131"/>
        <end position="175"/>
    </location>
</feature>
<proteinExistence type="predicted"/>
<accession>A0ABT1U011</accession>
<feature type="chain" id="PRO_5047175422" evidence="1">
    <location>
        <begin position="26"/>
        <end position="268"/>
    </location>
</feature>
<dbReference type="Proteomes" id="UP001524586">
    <property type="component" value="Unassembled WGS sequence"/>
</dbReference>
<dbReference type="InterPro" id="IPR002921">
    <property type="entry name" value="Fungal_lipase-type"/>
</dbReference>
<dbReference type="InterPro" id="IPR029058">
    <property type="entry name" value="AB_hydrolase_fold"/>
</dbReference>
<protein>
    <submittedName>
        <fullName evidence="3">Lipase family protein</fullName>
    </submittedName>
</protein>
<feature type="signal peptide" evidence="1">
    <location>
        <begin position="1"/>
        <end position="25"/>
    </location>
</feature>